<feature type="domain" description="Rad50/SbcC-type AAA" evidence="5">
    <location>
        <begin position="6"/>
        <end position="212"/>
    </location>
</feature>
<protein>
    <recommendedName>
        <fullName evidence="3">Nuclease SbcCD subunit C</fullName>
    </recommendedName>
</protein>
<sequence>MKAITLTVTAFGPYRGRQHIDFSRLGEESIFLVTGPTGAGKTTIFDAMCFALYGKASGSDRDQDTLRSHFAEPDEQTSVEFVFELRGKTYRVIRTPKQPKKKARGEGFTEDPAKAELYLLDGEKEILAASRIKEVNDTLEEMISLDYEQFRKMIMIPQGEFRKLISENSKEREEILQRIFRTHFYERVTEELKQHSRQLKEEISQYQWKIKQETTKVAWDEEEVVDTLEDPKEILTLLEQKEKQAQNSHQHVEEQLTKQNVKLKKTQESFYQAKQLQEDFSRLKKYQEEKQTLLKQQPEMEKVKDRLLQAENAMEVIPVEEHWKSRQQDYERLEAQLEQKQTFLAESREQFAKLQKTYEQELEKEPERERLKEDITRKKEELEKLNKLKVLHEDKEKTRKQMEVKSQAIQKLKQAIETNKRERTDLQGLLKQESEWNKSYYQWKQDFQEQKTIQNRIEKLVKVNEDILNMRNTYRDFRRQYDKKVTEAEHIKNQLDEKQKELNQQHAFLLAHSLEAGEPCPVCGSEHHPAPAVASSQGTSSLEVVEQLQEKYRQAEEAVKKEQEQNIQLKAEGQSQKQLLVAVHEEVAEHVPDLQEETIKRVQQKQAETIDMYQQKIKEIEARLKEIAAAHDKAKRLDDQLEAYQSELETEREQYNQLGNSMVKTETWIEQLSEGMNTTLDSLSQMKETIARLERDYQQAVADWEKVKEQFEKMKEKLQKLEIEVSELTNFTEESRQTVSKWQMKLEEQLSKHQFASLEAYQAVKLPKSEWEELKHKLEQYKQKLVTIEEQTAELEAHLKGKEEPEIESLQAKLEQEEKVKEALTSRKNEAELHLKLIQDVQTAVESLYKEQEQLLNDYYDIGELADLARGENHLRLSFERYVLSAFLDEILMQANIRFDQMTDHRYQLIRSDQVAKRGAQSGLDLEVMDHHTGLQRSVRTLSGGEGFKAALSLALGMADVVQAHAGGVQLDTLFIDEGFGTLDDLSLEQAIGCLKDLQDGNRMLGIISHVPQLKEEIKAKLHISPSPEGSTVQFVFH</sequence>
<proteinExistence type="inferred from homology"/>
<evidence type="ECO:0000313" key="7">
    <source>
        <dbReference type="Proteomes" id="UP000619534"/>
    </source>
</evidence>
<dbReference type="Gene3D" id="1.10.287.950">
    <property type="entry name" value="Methyl-accepting chemotaxis protein"/>
    <property type="match status" value="1"/>
</dbReference>
<comment type="caution">
    <text evidence="6">The sequence shown here is derived from an EMBL/GenBank/DDBJ whole genome shotgun (WGS) entry which is preliminary data.</text>
</comment>
<accession>A0ABQ1NZ62</accession>
<organism evidence="6 7">
    <name type="scientific">Thalassobacillus devorans</name>
    <dbReference type="NCBI Taxonomy" id="279813"/>
    <lineage>
        <taxon>Bacteria</taxon>
        <taxon>Bacillati</taxon>
        <taxon>Bacillota</taxon>
        <taxon>Bacilli</taxon>
        <taxon>Bacillales</taxon>
        <taxon>Bacillaceae</taxon>
        <taxon>Thalassobacillus</taxon>
    </lineage>
</organism>
<dbReference type="Gene3D" id="3.40.50.300">
    <property type="entry name" value="P-loop containing nucleotide triphosphate hydrolases"/>
    <property type="match status" value="2"/>
</dbReference>
<gene>
    <name evidence="6" type="primary">sbcC</name>
    <name evidence="6" type="ORF">GCM10007216_18220</name>
</gene>
<keyword evidence="4" id="KW-0175">Coiled coil</keyword>
<evidence type="ECO:0000256" key="1">
    <source>
        <dbReference type="ARBA" id="ARBA00006930"/>
    </source>
</evidence>
<feature type="coiled-coil region" evidence="4">
    <location>
        <begin position="771"/>
        <end position="858"/>
    </location>
</feature>
<dbReference type="PANTHER" id="PTHR32114">
    <property type="entry name" value="ABC TRANSPORTER ABCH.3"/>
    <property type="match status" value="1"/>
</dbReference>
<evidence type="ECO:0000256" key="4">
    <source>
        <dbReference type="SAM" id="Coils"/>
    </source>
</evidence>
<dbReference type="PANTHER" id="PTHR32114:SF2">
    <property type="entry name" value="ABC TRANSPORTER ABCH.3"/>
    <property type="match status" value="1"/>
</dbReference>
<dbReference type="Proteomes" id="UP000619534">
    <property type="component" value="Unassembled WGS sequence"/>
</dbReference>
<feature type="coiled-coil region" evidence="4">
    <location>
        <begin position="603"/>
        <end position="731"/>
    </location>
</feature>
<dbReference type="InterPro" id="IPR038729">
    <property type="entry name" value="Rad50/SbcC_AAA"/>
</dbReference>
<evidence type="ECO:0000256" key="2">
    <source>
        <dbReference type="ARBA" id="ARBA00011322"/>
    </source>
</evidence>
<feature type="coiled-coil region" evidence="4">
    <location>
        <begin position="185"/>
        <end position="303"/>
    </location>
</feature>
<feature type="coiled-coil region" evidence="4">
    <location>
        <begin position="478"/>
        <end position="505"/>
    </location>
</feature>
<dbReference type="Pfam" id="PF13558">
    <property type="entry name" value="SbcC_Walker_B"/>
    <property type="match status" value="1"/>
</dbReference>
<feature type="coiled-coil region" evidence="4">
    <location>
        <begin position="545"/>
        <end position="572"/>
    </location>
</feature>
<keyword evidence="7" id="KW-1185">Reference proteome</keyword>
<reference evidence="7" key="1">
    <citation type="journal article" date="2019" name="Int. J. Syst. Evol. Microbiol.">
        <title>The Global Catalogue of Microorganisms (GCM) 10K type strain sequencing project: providing services to taxonomists for standard genome sequencing and annotation.</title>
        <authorList>
            <consortium name="The Broad Institute Genomics Platform"/>
            <consortium name="The Broad Institute Genome Sequencing Center for Infectious Disease"/>
            <person name="Wu L."/>
            <person name="Ma J."/>
        </authorList>
    </citation>
    <scope>NUCLEOTIDE SEQUENCE [LARGE SCALE GENOMIC DNA]</scope>
    <source>
        <strain evidence="7">CCM 7282</strain>
    </source>
</reference>
<evidence type="ECO:0000313" key="6">
    <source>
        <dbReference type="EMBL" id="GGC87835.1"/>
    </source>
</evidence>
<evidence type="ECO:0000256" key="3">
    <source>
        <dbReference type="ARBA" id="ARBA00013368"/>
    </source>
</evidence>
<feature type="coiled-coil region" evidence="4">
    <location>
        <begin position="330"/>
        <end position="432"/>
    </location>
</feature>
<evidence type="ECO:0000259" key="5">
    <source>
        <dbReference type="Pfam" id="PF13476"/>
    </source>
</evidence>
<dbReference type="RefSeq" id="WP_062446249.1">
    <property type="nucleotide sequence ID" value="NZ_BMCJ01000003.1"/>
</dbReference>
<comment type="similarity">
    <text evidence="1">Belongs to the SMC family. SbcC subfamily.</text>
</comment>
<dbReference type="InterPro" id="IPR027417">
    <property type="entry name" value="P-loop_NTPase"/>
</dbReference>
<name>A0ABQ1NZ62_9BACI</name>
<dbReference type="Pfam" id="PF13476">
    <property type="entry name" value="AAA_23"/>
    <property type="match status" value="1"/>
</dbReference>
<comment type="subunit">
    <text evidence="2">Heterodimer of SbcC and SbcD.</text>
</comment>
<dbReference type="EMBL" id="BMCJ01000003">
    <property type="protein sequence ID" value="GGC87835.1"/>
    <property type="molecule type" value="Genomic_DNA"/>
</dbReference>
<dbReference type="SUPFAM" id="SSF52540">
    <property type="entry name" value="P-loop containing nucleoside triphosphate hydrolases"/>
    <property type="match status" value="2"/>
</dbReference>